<dbReference type="InterPro" id="IPR012337">
    <property type="entry name" value="RNaseH-like_sf"/>
</dbReference>
<name>A0A4C2A5G6_EUMVA</name>
<feature type="domain" description="(+)RNA virus helicase C-terminal" evidence="3">
    <location>
        <begin position="599"/>
        <end position="916"/>
    </location>
</feature>
<feature type="compositionally biased region" description="Basic and acidic residues" evidence="1">
    <location>
        <begin position="420"/>
        <end position="457"/>
    </location>
</feature>
<dbReference type="OrthoDB" id="411823at2759"/>
<dbReference type="GO" id="GO:0003676">
    <property type="term" value="F:nucleic acid binding"/>
    <property type="evidence" value="ECO:0007669"/>
    <property type="project" value="InterPro"/>
</dbReference>
<evidence type="ECO:0000313" key="4">
    <source>
        <dbReference type="EMBL" id="GBP95328.1"/>
    </source>
</evidence>
<dbReference type="PROSITE" id="PS50879">
    <property type="entry name" value="RNASE_H_1"/>
    <property type="match status" value="1"/>
</dbReference>
<sequence>MSIEYELVDESDPDPLGKIAGPQIYTDGSKINGRVGAAITWWTNDTESEYQTLSLHPSCSVYQAEMYALYRAVAMVKASREKVVNILSDSRSSLELLSNPRTGHPLAHAIRESTRNANAEGKEIRFYWLRAHVGIKGNERADELAKIAAQKADADYDYEKIPYPGKLKPTPVQTQIFTGHTGIAEYLHRFKLLQSPSCECDADKIESVWHIILECPSPNTKTPRESRKRSYNTAHDDNGKNVTLRRNSRKAWDTNKGVALFMDENTERLGIGFGSPWGKSSVSLSPGLANLINGSTSKTILKRKTFDSLEQLEIEGESCRMVRTRNKIVLLFTWTEDTPFIQASKVLHKLSESEQATPRVISIDSMSVGYEKGNVEDYLGSIAASEKHKIVMYEDRGENLSFHKYDPACSTTPIDSWGHPVKDPEEMSGSERLRKQIQAEKETKPRSERASPRAALRDRKKRVFDNRGQGKASTSKKITNDSPKSSPKPTKADLGEVKPPVVMPVENPKDHMRNAFLEFAALTIAIQDVTQTMCKNILNIYKKGDIEQLKRKLEENEGTIYNNKSSQYILGDARQNMAAYNDTCGLVYLDEQATKITGKAKYKTPENDPIVENDQDYSETFTDWETPKITWINGVPGCGKTTWIVQEFDNKRDCIVTATIEAAEDLKRKLANRIGAEATTRVRTMASVLVNGFKEHTHNRLLIDEAMMNHFGAIITAALLAKAKELLLIGDINQIPHIDRHNVFPMSYEKPNAVAKVSRELLRSYRNPMDVAYALNEIYSGIYSTQEGTRSLTLDGYDINKLSISLPQTLYLAHTQAGKTELKAMGCGQGKESRVLTIHEAQGLASKNVVIVRTASKKAEIYNSIQHAVVAITRHTENCIYLTVNCSDAIGRLIQRANNATSERIIEYNAKMAIRSRT</sequence>
<dbReference type="Pfam" id="PF00075">
    <property type="entry name" value="RNase_H"/>
    <property type="match status" value="1"/>
</dbReference>
<organism evidence="4 5">
    <name type="scientific">Eumeta variegata</name>
    <name type="common">Bagworm moth</name>
    <name type="synonym">Eumeta japonica</name>
    <dbReference type="NCBI Taxonomy" id="151549"/>
    <lineage>
        <taxon>Eukaryota</taxon>
        <taxon>Metazoa</taxon>
        <taxon>Ecdysozoa</taxon>
        <taxon>Arthropoda</taxon>
        <taxon>Hexapoda</taxon>
        <taxon>Insecta</taxon>
        <taxon>Pterygota</taxon>
        <taxon>Neoptera</taxon>
        <taxon>Endopterygota</taxon>
        <taxon>Lepidoptera</taxon>
        <taxon>Glossata</taxon>
        <taxon>Ditrysia</taxon>
        <taxon>Tineoidea</taxon>
        <taxon>Psychidae</taxon>
        <taxon>Oiketicinae</taxon>
        <taxon>Eumeta</taxon>
    </lineage>
</organism>
<dbReference type="SUPFAM" id="SSF52540">
    <property type="entry name" value="P-loop containing nucleoside triphosphate hydrolases"/>
    <property type="match status" value="1"/>
</dbReference>
<feature type="region of interest" description="Disordered" evidence="1">
    <location>
        <begin position="413"/>
        <end position="496"/>
    </location>
</feature>
<dbReference type="EMBL" id="BGZK01002615">
    <property type="protein sequence ID" value="GBP95328.1"/>
    <property type="molecule type" value="Genomic_DNA"/>
</dbReference>
<dbReference type="Gene3D" id="3.30.420.10">
    <property type="entry name" value="Ribonuclease H-like superfamily/Ribonuclease H"/>
    <property type="match status" value="1"/>
</dbReference>
<feature type="region of interest" description="Disordered" evidence="1">
    <location>
        <begin position="219"/>
        <end position="241"/>
    </location>
</feature>
<evidence type="ECO:0000256" key="1">
    <source>
        <dbReference type="SAM" id="MobiDB-lite"/>
    </source>
</evidence>
<evidence type="ECO:0000259" key="2">
    <source>
        <dbReference type="PROSITE" id="PS50879"/>
    </source>
</evidence>
<proteinExistence type="predicted"/>
<dbReference type="Gene3D" id="3.40.50.300">
    <property type="entry name" value="P-loop containing nucleotide triphosphate hydrolases"/>
    <property type="match status" value="2"/>
</dbReference>
<keyword evidence="5" id="KW-1185">Reference proteome</keyword>
<dbReference type="AlphaFoldDB" id="A0A4C2A5G6"/>
<dbReference type="InterPro" id="IPR002156">
    <property type="entry name" value="RNaseH_domain"/>
</dbReference>
<dbReference type="GO" id="GO:0005524">
    <property type="term" value="F:ATP binding"/>
    <property type="evidence" value="ECO:0007669"/>
    <property type="project" value="InterPro"/>
</dbReference>
<evidence type="ECO:0000259" key="3">
    <source>
        <dbReference type="PROSITE" id="PS51657"/>
    </source>
</evidence>
<evidence type="ECO:0000313" key="5">
    <source>
        <dbReference type="Proteomes" id="UP000299102"/>
    </source>
</evidence>
<feature type="domain" description="RNase H type-1" evidence="2">
    <location>
        <begin position="18"/>
        <end position="150"/>
    </location>
</feature>
<accession>A0A4C2A5G6</accession>
<comment type="caution">
    <text evidence="4">The sequence shown here is derived from an EMBL/GenBank/DDBJ whole genome shotgun (WGS) entry which is preliminary data.</text>
</comment>
<dbReference type="InterPro" id="IPR027351">
    <property type="entry name" value="(+)RNA_virus_helicase_core_dom"/>
</dbReference>
<dbReference type="GO" id="GO:0004523">
    <property type="term" value="F:RNA-DNA hybrid ribonuclease activity"/>
    <property type="evidence" value="ECO:0007669"/>
    <property type="project" value="InterPro"/>
</dbReference>
<dbReference type="SUPFAM" id="SSF53098">
    <property type="entry name" value="Ribonuclease H-like"/>
    <property type="match status" value="1"/>
</dbReference>
<dbReference type="Proteomes" id="UP000299102">
    <property type="component" value="Unassembled WGS sequence"/>
</dbReference>
<reference evidence="4 5" key="1">
    <citation type="journal article" date="2019" name="Commun. Biol.">
        <title>The bagworm genome reveals a unique fibroin gene that provides high tensile strength.</title>
        <authorList>
            <person name="Kono N."/>
            <person name="Nakamura H."/>
            <person name="Ohtoshi R."/>
            <person name="Tomita M."/>
            <person name="Numata K."/>
            <person name="Arakawa K."/>
        </authorList>
    </citation>
    <scope>NUCLEOTIDE SEQUENCE [LARGE SCALE GENOMIC DNA]</scope>
</reference>
<dbReference type="Pfam" id="PF01443">
    <property type="entry name" value="Viral_helicase1"/>
    <property type="match status" value="1"/>
</dbReference>
<protein>
    <recommendedName>
        <fullName evidence="6">(+)RNA virus helicase C-terminal domain-containing protein</fullName>
    </recommendedName>
</protein>
<dbReference type="InterPro" id="IPR036397">
    <property type="entry name" value="RNaseH_sf"/>
</dbReference>
<feature type="compositionally biased region" description="Polar residues" evidence="1">
    <location>
        <begin position="471"/>
        <end position="488"/>
    </location>
</feature>
<dbReference type="PROSITE" id="PS51657">
    <property type="entry name" value="PSRV_HELICASE"/>
    <property type="match status" value="1"/>
</dbReference>
<evidence type="ECO:0008006" key="6">
    <source>
        <dbReference type="Google" id="ProtNLM"/>
    </source>
</evidence>
<dbReference type="InterPro" id="IPR027417">
    <property type="entry name" value="P-loop_NTPase"/>
</dbReference>
<dbReference type="CDD" id="cd09276">
    <property type="entry name" value="Rnase_HI_RT_non_LTR"/>
    <property type="match status" value="1"/>
</dbReference>
<gene>
    <name evidence="4" type="ORF">EVAR_85912_1</name>
</gene>